<accession>A0A0R3RPQ5</accession>
<dbReference type="Gene3D" id="3.40.430.10">
    <property type="entry name" value="Dihydrofolate Reductase, subunit A"/>
    <property type="match status" value="1"/>
</dbReference>
<name>A0A0R3RPQ5_9BILA</name>
<dbReference type="UniPathway" id="UPA00077">
    <property type="reaction ID" value="UER00158"/>
</dbReference>
<dbReference type="InterPro" id="IPR017925">
    <property type="entry name" value="DHFR_CS"/>
</dbReference>
<dbReference type="SUPFAM" id="SSF53597">
    <property type="entry name" value="Dihydrofolate reductase-like"/>
    <property type="match status" value="1"/>
</dbReference>
<dbReference type="AlphaFoldDB" id="A0A0R3RPQ5"/>
<dbReference type="GO" id="GO:0006730">
    <property type="term" value="P:one-carbon metabolic process"/>
    <property type="evidence" value="ECO:0007669"/>
    <property type="project" value="UniProtKB-KW"/>
</dbReference>
<keyword evidence="5" id="KW-0560">Oxidoreductase</keyword>
<evidence type="ECO:0000256" key="4">
    <source>
        <dbReference type="ARBA" id="ARBA00022857"/>
    </source>
</evidence>
<dbReference type="PANTHER" id="PTHR48069:SF3">
    <property type="entry name" value="DIHYDROFOLATE REDUCTASE"/>
    <property type="match status" value="1"/>
</dbReference>
<feature type="domain" description="DHFR" evidence="8">
    <location>
        <begin position="17"/>
        <end position="198"/>
    </location>
</feature>
<comment type="similarity">
    <text evidence="7">Belongs to the dihydrofolate reductase family.</text>
</comment>
<dbReference type="EC" id="1.5.1.3" evidence="2"/>
<sequence length="203" mass="23322">MSCVVGRFRTIMTRTLCMNIIVAVDDCGGIGRNGNLPWKLSGEMARFAKLTTLTTDSKKKNAVIMGRKVWESIPPKFRPLKNRFNIVLSRKMQEMTGENVTVARSFESAVNLLRNMDNIETVWNIGGREIYELGLNSPLLHQATFLFLIFLLYITRVEGDFSADVFFPEPDYGRFIKNEESEVQEEKGIKYRYEIYTVKTNTV</sequence>
<comment type="pathway">
    <text evidence="1">Cofactor biosynthesis; tetrahydrofolate biosynthesis; 5,6,7,8-tetrahydrofolate from 7,8-dihydrofolate: step 1/1.</text>
</comment>
<dbReference type="PROSITE" id="PS51330">
    <property type="entry name" value="DHFR_2"/>
    <property type="match status" value="1"/>
</dbReference>
<reference evidence="10" key="1">
    <citation type="submission" date="2017-02" db="UniProtKB">
        <authorList>
            <consortium name="WormBaseParasite"/>
        </authorList>
    </citation>
    <scope>IDENTIFICATION</scope>
</reference>
<evidence type="ECO:0000256" key="2">
    <source>
        <dbReference type="ARBA" id="ARBA00012856"/>
    </source>
</evidence>
<dbReference type="PROSITE" id="PS00075">
    <property type="entry name" value="DHFR_1"/>
    <property type="match status" value="1"/>
</dbReference>
<keyword evidence="9" id="KW-1185">Reference proteome</keyword>
<dbReference type="InterPro" id="IPR012259">
    <property type="entry name" value="DHFR"/>
</dbReference>
<evidence type="ECO:0000256" key="5">
    <source>
        <dbReference type="ARBA" id="ARBA00023002"/>
    </source>
</evidence>
<dbReference type="STRING" id="1147741.A0A0R3RPQ5"/>
<protein>
    <recommendedName>
        <fullName evidence="2">dihydrofolate reductase</fullName>
        <ecNumber evidence="2">1.5.1.3</ecNumber>
    </recommendedName>
</protein>
<dbReference type="InterPro" id="IPR001796">
    <property type="entry name" value="DHFR_dom"/>
</dbReference>
<dbReference type="GO" id="GO:0046655">
    <property type="term" value="P:folic acid metabolic process"/>
    <property type="evidence" value="ECO:0007669"/>
    <property type="project" value="TreeGrafter"/>
</dbReference>
<dbReference type="InterPro" id="IPR024072">
    <property type="entry name" value="DHFR-like_dom_sf"/>
</dbReference>
<dbReference type="GO" id="GO:0046452">
    <property type="term" value="P:dihydrofolate metabolic process"/>
    <property type="evidence" value="ECO:0007669"/>
    <property type="project" value="TreeGrafter"/>
</dbReference>
<organism evidence="9 10">
    <name type="scientific">Elaeophora elaphi</name>
    <dbReference type="NCBI Taxonomy" id="1147741"/>
    <lineage>
        <taxon>Eukaryota</taxon>
        <taxon>Metazoa</taxon>
        <taxon>Ecdysozoa</taxon>
        <taxon>Nematoda</taxon>
        <taxon>Chromadorea</taxon>
        <taxon>Rhabditida</taxon>
        <taxon>Spirurina</taxon>
        <taxon>Spiruromorpha</taxon>
        <taxon>Filarioidea</taxon>
        <taxon>Onchocercidae</taxon>
        <taxon>Elaeophora</taxon>
    </lineage>
</organism>
<evidence type="ECO:0000256" key="3">
    <source>
        <dbReference type="ARBA" id="ARBA00022563"/>
    </source>
</evidence>
<keyword evidence="3" id="KW-0554">One-carbon metabolism</keyword>
<dbReference type="Proteomes" id="UP000050640">
    <property type="component" value="Unplaced"/>
</dbReference>
<evidence type="ECO:0000313" key="9">
    <source>
        <dbReference type="Proteomes" id="UP000050640"/>
    </source>
</evidence>
<evidence type="ECO:0000256" key="6">
    <source>
        <dbReference type="ARBA" id="ARBA00048873"/>
    </source>
</evidence>
<evidence type="ECO:0000313" key="10">
    <source>
        <dbReference type="WBParaSite" id="EEL_0000358401-mRNA-1"/>
    </source>
</evidence>
<dbReference type="GO" id="GO:0050661">
    <property type="term" value="F:NADP binding"/>
    <property type="evidence" value="ECO:0007669"/>
    <property type="project" value="InterPro"/>
</dbReference>
<dbReference type="CDD" id="cd00209">
    <property type="entry name" value="DHFR"/>
    <property type="match status" value="1"/>
</dbReference>
<keyword evidence="4" id="KW-0521">NADP</keyword>
<dbReference type="PRINTS" id="PR00070">
    <property type="entry name" value="DHFR"/>
</dbReference>
<evidence type="ECO:0000259" key="8">
    <source>
        <dbReference type="PROSITE" id="PS51330"/>
    </source>
</evidence>
<dbReference type="GO" id="GO:0046654">
    <property type="term" value="P:tetrahydrofolate biosynthetic process"/>
    <property type="evidence" value="ECO:0007669"/>
    <property type="project" value="UniProtKB-UniPathway"/>
</dbReference>
<proteinExistence type="inferred from homology"/>
<dbReference type="GO" id="GO:0004146">
    <property type="term" value="F:dihydrofolate reductase activity"/>
    <property type="evidence" value="ECO:0007669"/>
    <property type="project" value="UniProtKB-EC"/>
</dbReference>
<dbReference type="Pfam" id="PF00186">
    <property type="entry name" value="DHFR_1"/>
    <property type="match status" value="1"/>
</dbReference>
<evidence type="ECO:0000256" key="7">
    <source>
        <dbReference type="RuleBase" id="RU004474"/>
    </source>
</evidence>
<comment type="catalytic activity">
    <reaction evidence="6">
        <text>(6S)-5,6,7,8-tetrahydrofolate + NADP(+) = 7,8-dihydrofolate + NADPH + H(+)</text>
        <dbReference type="Rhea" id="RHEA:15009"/>
        <dbReference type="ChEBI" id="CHEBI:15378"/>
        <dbReference type="ChEBI" id="CHEBI:57451"/>
        <dbReference type="ChEBI" id="CHEBI:57453"/>
        <dbReference type="ChEBI" id="CHEBI:57783"/>
        <dbReference type="ChEBI" id="CHEBI:58349"/>
        <dbReference type="EC" id="1.5.1.3"/>
    </reaction>
</comment>
<dbReference type="PANTHER" id="PTHR48069">
    <property type="entry name" value="DIHYDROFOLATE REDUCTASE"/>
    <property type="match status" value="1"/>
</dbReference>
<evidence type="ECO:0000256" key="1">
    <source>
        <dbReference type="ARBA" id="ARBA00004903"/>
    </source>
</evidence>
<dbReference type="GO" id="GO:0005739">
    <property type="term" value="C:mitochondrion"/>
    <property type="evidence" value="ECO:0007669"/>
    <property type="project" value="TreeGrafter"/>
</dbReference>
<dbReference type="WBParaSite" id="EEL_0000358401-mRNA-1">
    <property type="protein sequence ID" value="EEL_0000358401-mRNA-1"/>
    <property type="gene ID" value="EEL_0000358401"/>
</dbReference>